<protein>
    <submittedName>
        <fullName evidence="2">Alcohol dehydrogenase</fullName>
    </submittedName>
</protein>
<dbReference type="STRING" id="1677920.LS71_04425"/>
<reference evidence="2 3" key="1">
    <citation type="journal article" date="2014" name="Genome Announc.">
        <title>Draft genome sequences of eight enterohepatic helicobacter species isolated from both laboratory and wild rodents.</title>
        <authorList>
            <person name="Sheh A."/>
            <person name="Shen Z."/>
            <person name="Fox J.G."/>
        </authorList>
    </citation>
    <scope>NUCLEOTIDE SEQUENCE [LARGE SCALE GENOMIC DNA]</scope>
    <source>
        <strain evidence="2 3">MIT 09-6949</strain>
    </source>
</reference>
<dbReference type="GO" id="GO:0016491">
    <property type="term" value="F:oxidoreductase activity"/>
    <property type="evidence" value="ECO:0007669"/>
    <property type="project" value="InterPro"/>
</dbReference>
<dbReference type="Proteomes" id="UP000029733">
    <property type="component" value="Unassembled WGS sequence"/>
</dbReference>
<dbReference type="PANTHER" id="PTHR43482:SF1">
    <property type="entry name" value="PROTEIN AST1-RELATED"/>
    <property type="match status" value="1"/>
</dbReference>
<dbReference type="AlphaFoldDB" id="A0A4U8T9C7"/>
<accession>A0A4U8T9C7</accession>
<dbReference type="InterPro" id="IPR052585">
    <property type="entry name" value="Lipid_raft_assoc_Zn_ADH"/>
</dbReference>
<feature type="domain" description="Enoyl reductase (ER)" evidence="1">
    <location>
        <begin position="19"/>
        <end position="333"/>
    </location>
</feature>
<dbReference type="Gene3D" id="3.90.180.10">
    <property type="entry name" value="Medium-chain alcohol dehydrogenases, catalytic domain"/>
    <property type="match status" value="1"/>
</dbReference>
<gene>
    <name evidence="2" type="ORF">LS71_006455</name>
</gene>
<proteinExistence type="predicted"/>
<dbReference type="PANTHER" id="PTHR43482">
    <property type="entry name" value="PROTEIN AST1-RELATED"/>
    <property type="match status" value="1"/>
</dbReference>
<comment type="caution">
    <text evidence="2">The sequence shown here is derived from an EMBL/GenBank/DDBJ whole genome shotgun (WGS) entry which is preliminary data.</text>
</comment>
<keyword evidence="3" id="KW-1185">Reference proteome</keyword>
<name>A0A4U8T9C7_9HELI</name>
<dbReference type="Gene3D" id="3.40.50.720">
    <property type="entry name" value="NAD(P)-binding Rossmann-like Domain"/>
    <property type="match status" value="1"/>
</dbReference>
<evidence type="ECO:0000313" key="3">
    <source>
        <dbReference type="Proteomes" id="UP000029733"/>
    </source>
</evidence>
<sequence>MNEVPKMPQNTKGFCFAPNTPLKLSLQEKPLRALNAGETLIQNLFVGLNPVDYKLLDSFSPKKAGQIMGVDGVGIALTSYPNQEHNPIKIGQIYAYHTDLRSDGSFSTYSIVRSSALMPLVASLPLHIAASLPCPGLTAMQALHKVPLLTGRDVLVYGAGGALGRILLSLLVRQNARVSAVASKKHHSVLLAQGAWACYEYEEFCAQNLDSINGAIESVRNRFYAIFDTMGKASELVCLLGYYGHIVSILGRIEENAVRAFTFCPSLHEIALGAIHECGSEADFRRLRAQGEELFSLVLSGEILLPDIQIIDFAEIPQALSELKSAHLGRKFVAKVS</sequence>
<dbReference type="SUPFAM" id="SSF51735">
    <property type="entry name" value="NAD(P)-binding Rossmann-fold domains"/>
    <property type="match status" value="1"/>
</dbReference>
<dbReference type="EMBL" id="JRPR02000004">
    <property type="protein sequence ID" value="TLD96359.1"/>
    <property type="molecule type" value="Genomic_DNA"/>
</dbReference>
<dbReference type="InterPro" id="IPR036291">
    <property type="entry name" value="NAD(P)-bd_dom_sf"/>
</dbReference>
<organism evidence="2 3">
    <name type="scientific">Helicobacter jaachi</name>
    <dbReference type="NCBI Taxonomy" id="1677920"/>
    <lineage>
        <taxon>Bacteria</taxon>
        <taxon>Pseudomonadati</taxon>
        <taxon>Campylobacterota</taxon>
        <taxon>Epsilonproteobacteria</taxon>
        <taxon>Campylobacterales</taxon>
        <taxon>Helicobacteraceae</taxon>
        <taxon>Helicobacter</taxon>
    </lineage>
</organism>
<dbReference type="InterPro" id="IPR011032">
    <property type="entry name" value="GroES-like_sf"/>
</dbReference>
<dbReference type="SUPFAM" id="SSF50129">
    <property type="entry name" value="GroES-like"/>
    <property type="match status" value="1"/>
</dbReference>
<dbReference type="OrthoDB" id="9792321at2"/>
<dbReference type="InterPro" id="IPR020843">
    <property type="entry name" value="ER"/>
</dbReference>
<dbReference type="SMART" id="SM00829">
    <property type="entry name" value="PKS_ER"/>
    <property type="match status" value="1"/>
</dbReference>
<evidence type="ECO:0000313" key="2">
    <source>
        <dbReference type="EMBL" id="TLD96359.1"/>
    </source>
</evidence>
<evidence type="ECO:0000259" key="1">
    <source>
        <dbReference type="SMART" id="SM00829"/>
    </source>
</evidence>
<dbReference type="RefSeq" id="WP_052057969.1">
    <property type="nucleotide sequence ID" value="NZ_JRPR02000004.1"/>
</dbReference>